<evidence type="ECO:0000313" key="18">
    <source>
        <dbReference type="Proteomes" id="UP000244571"/>
    </source>
</evidence>
<evidence type="ECO:0000256" key="1">
    <source>
        <dbReference type="ARBA" id="ARBA00004571"/>
    </source>
</evidence>
<sequence length="639" mass="69558">MTSPFRPTLAVSTFCALLAPLPLLAPVALAQTGTSTTDTAVKPVSPPAGQNDLAQTFSPIIVTATRTPQTLSHTIGDDSVIDSEILQKTPSATLGDVLGRERSIGIVEYGGPQTLTTINVRGTNSRQSLVMIDGMRVNSPTNGLPVLNAIPLNAIERIEIVRGAASSLYGANAMGGVINVITRQPADRPLSGYINMGVGSYGTTEYDAGLSGSQDMWSYSLYGGYGQSGGYQATNGDYPFANNADKDSYYRSNIGGQIGLTWAPDQTISVQTLQSRVNGGYDSFDPVYNDRGIQTLGNTIITSRNRINDRWLSTLSGSFLDEKNETRTDPKSGPPGYFQSSQAQYLWLNTLDIAADQTLNVGLERLEQSVNGSDAGRPVQFAQDSIHTNSVMANYTGKWGAHRIQASLRNDDNSQYGNFTTGSLAYAYEFARGWQASVAMNNAFRAPTFSELYYPGFSNPDLAPEKSRNYEIGLRYTHQSGKLSLVGYHNRITDLIASEAPTYIPQNIQNATIKGMTFSFEQWVGSQTQVYGSFDLLSPYNNSTGKRLPFIAQRTLRLGAEHRINDLTLDADWMLTSDRSDGTAVLGGYGLLNLGVQYAVSRQVSVQLRWNNVLGKDYTLVRGYNTPGSNVFFNVRLEM</sequence>
<dbReference type="GO" id="GO:0015889">
    <property type="term" value="P:cobalamin transport"/>
    <property type="evidence" value="ECO:0007669"/>
    <property type="project" value="TreeGrafter"/>
</dbReference>
<dbReference type="Gene3D" id="2.170.130.10">
    <property type="entry name" value="TonB-dependent receptor, plug domain"/>
    <property type="match status" value="1"/>
</dbReference>
<keyword evidence="18" id="KW-1185">Reference proteome</keyword>
<feature type="domain" description="TonB-dependent receptor plug" evidence="16">
    <location>
        <begin position="76"/>
        <end position="177"/>
    </location>
</feature>
<dbReference type="PROSITE" id="PS52016">
    <property type="entry name" value="TONB_DEPENDENT_REC_3"/>
    <property type="match status" value="1"/>
</dbReference>
<feature type="chain" id="PRO_5015304133" evidence="14">
    <location>
        <begin position="31"/>
        <end position="639"/>
    </location>
</feature>
<keyword evidence="5 12" id="KW-0812">Transmembrane</keyword>
<evidence type="ECO:0000256" key="11">
    <source>
        <dbReference type="ARBA" id="ARBA00023237"/>
    </source>
</evidence>
<evidence type="ECO:0000256" key="6">
    <source>
        <dbReference type="ARBA" id="ARBA00022729"/>
    </source>
</evidence>
<dbReference type="InterPro" id="IPR000531">
    <property type="entry name" value="Beta-barrel_TonB"/>
</dbReference>
<dbReference type="InterPro" id="IPR039426">
    <property type="entry name" value="TonB-dep_rcpt-like"/>
</dbReference>
<evidence type="ECO:0000256" key="2">
    <source>
        <dbReference type="ARBA" id="ARBA00009810"/>
    </source>
</evidence>
<evidence type="ECO:0000256" key="9">
    <source>
        <dbReference type="ARBA" id="ARBA00023136"/>
    </source>
</evidence>
<keyword evidence="3 12" id="KW-0813">Transport</keyword>
<evidence type="ECO:0000256" key="3">
    <source>
        <dbReference type="ARBA" id="ARBA00022448"/>
    </source>
</evidence>
<dbReference type="OrthoDB" id="183532at2"/>
<dbReference type="Pfam" id="PF00593">
    <property type="entry name" value="TonB_dep_Rec_b-barrel"/>
    <property type="match status" value="1"/>
</dbReference>
<dbReference type="Pfam" id="PF07715">
    <property type="entry name" value="Plug"/>
    <property type="match status" value="1"/>
</dbReference>
<evidence type="ECO:0000256" key="5">
    <source>
        <dbReference type="ARBA" id="ARBA00022692"/>
    </source>
</evidence>
<evidence type="ECO:0000256" key="10">
    <source>
        <dbReference type="ARBA" id="ARBA00023170"/>
    </source>
</evidence>
<dbReference type="KEGG" id="boz:DBV39_13015"/>
<dbReference type="EMBL" id="CP028901">
    <property type="protein sequence ID" value="AWB34478.1"/>
    <property type="molecule type" value="Genomic_DNA"/>
</dbReference>
<dbReference type="GO" id="GO:0009279">
    <property type="term" value="C:cell outer membrane"/>
    <property type="evidence" value="ECO:0007669"/>
    <property type="project" value="UniProtKB-SubCell"/>
</dbReference>
<dbReference type="RefSeq" id="WP_108621894.1">
    <property type="nucleotide sequence ID" value="NZ_CP028901.1"/>
</dbReference>
<evidence type="ECO:0000259" key="16">
    <source>
        <dbReference type="Pfam" id="PF07715"/>
    </source>
</evidence>
<keyword evidence="11 12" id="KW-0998">Cell outer membrane</keyword>
<proteinExistence type="inferred from homology"/>
<keyword evidence="6 14" id="KW-0732">Signal</keyword>
<evidence type="ECO:0000256" key="4">
    <source>
        <dbReference type="ARBA" id="ARBA00022452"/>
    </source>
</evidence>
<name>A0A2R4XKZ8_9BURK</name>
<dbReference type="CDD" id="cd01347">
    <property type="entry name" value="ligand_gated_channel"/>
    <property type="match status" value="1"/>
</dbReference>
<comment type="similarity">
    <text evidence="2 12 13">Belongs to the TonB-dependent receptor family.</text>
</comment>
<dbReference type="PANTHER" id="PTHR30069:SF53">
    <property type="entry name" value="COLICIN I RECEPTOR-RELATED"/>
    <property type="match status" value="1"/>
</dbReference>
<dbReference type="InterPro" id="IPR036942">
    <property type="entry name" value="Beta-barrel_TonB_sf"/>
</dbReference>
<keyword evidence="10 17" id="KW-0675">Receptor</keyword>
<keyword evidence="8 13" id="KW-0798">TonB box</keyword>
<keyword evidence="7" id="KW-0406">Ion transport</keyword>
<dbReference type="Gene3D" id="2.40.170.20">
    <property type="entry name" value="TonB-dependent receptor, beta-barrel domain"/>
    <property type="match status" value="1"/>
</dbReference>
<feature type="domain" description="TonB-dependent receptor-like beta-barrel" evidence="15">
    <location>
        <begin position="204"/>
        <end position="613"/>
    </location>
</feature>
<protein>
    <submittedName>
        <fullName evidence="17">TonB-dependent receptor</fullName>
    </submittedName>
</protein>
<dbReference type="InterPro" id="IPR012910">
    <property type="entry name" value="Plug_dom"/>
</dbReference>
<dbReference type="Proteomes" id="UP000244571">
    <property type="component" value="Chromosome"/>
</dbReference>
<keyword evidence="4 12" id="KW-1134">Transmembrane beta strand</keyword>
<dbReference type="AlphaFoldDB" id="A0A2R4XKZ8"/>
<reference evidence="17 18" key="1">
    <citation type="submission" date="2018-04" db="EMBL/GenBank/DDBJ databases">
        <title>Bordetella sp. HZ20 isolated from seawater.</title>
        <authorList>
            <person name="Sun C."/>
        </authorList>
    </citation>
    <scope>NUCLEOTIDE SEQUENCE [LARGE SCALE GENOMIC DNA]</scope>
    <source>
        <strain evidence="17 18">HZ20</strain>
    </source>
</reference>
<accession>A0A2R4XKZ8</accession>
<dbReference type="InterPro" id="IPR037066">
    <property type="entry name" value="Plug_dom_sf"/>
</dbReference>
<dbReference type="SUPFAM" id="SSF56935">
    <property type="entry name" value="Porins"/>
    <property type="match status" value="1"/>
</dbReference>
<gene>
    <name evidence="17" type="ORF">DBV39_13015</name>
</gene>
<evidence type="ECO:0000256" key="12">
    <source>
        <dbReference type="PROSITE-ProRule" id="PRU01360"/>
    </source>
</evidence>
<evidence type="ECO:0000256" key="7">
    <source>
        <dbReference type="ARBA" id="ARBA00023065"/>
    </source>
</evidence>
<comment type="subcellular location">
    <subcellularLocation>
        <location evidence="1 12">Cell outer membrane</location>
        <topology evidence="1 12">Multi-pass membrane protein</topology>
    </subcellularLocation>
</comment>
<evidence type="ECO:0000256" key="14">
    <source>
        <dbReference type="SAM" id="SignalP"/>
    </source>
</evidence>
<organism evidence="17 18">
    <name type="scientific">Orrella marina</name>
    <dbReference type="NCBI Taxonomy" id="2163011"/>
    <lineage>
        <taxon>Bacteria</taxon>
        <taxon>Pseudomonadati</taxon>
        <taxon>Pseudomonadota</taxon>
        <taxon>Betaproteobacteria</taxon>
        <taxon>Burkholderiales</taxon>
        <taxon>Alcaligenaceae</taxon>
        <taxon>Orrella</taxon>
    </lineage>
</organism>
<evidence type="ECO:0000256" key="13">
    <source>
        <dbReference type="RuleBase" id="RU003357"/>
    </source>
</evidence>
<evidence type="ECO:0000256" key="8">
    <source>
        <dbReference type="ARBA" id="ARBA00023077"/>
    </source>
</evidence>
<dbReference type="PANTHER" id="PTHR30069">
    <property type="entry name" value="TONB-DEPENDENT OUTER MEMBRANE RECEPTOR"/>
    <property type="match status" value="1"/>
</dbReference>
<evidence type="ECO:0000313" key="17">
    <source>
        <dbReference type="EMBL" id="AWB34478.1"/>
    </source>
</evidence>
<dbReference type="GO" id="GO:0006811">
    <property type="term" value="P:monoatomic ion transport"/>
    <property type="evidence" value="ECO:0007669"/>
    <property type="project" value="UniProtKB-KW"/>
</dbReference>
<feature type="signal peptide" evidence="14">
    <location>
        <begin position="1"/>
        <end position="30"/>
    </location>
</feature>
<evidence type="ECO:0000259" key="15">
    <source>
        <dbReference type="Pfam" id="PF00593"/>
    </source>
</evidence>
<keyword evidence="9 12" id="KW-0472">Membrane</keyword>